<proteinExistence type="predicted"/>
<protein>
    <submittedName>
        <fullName evidence="1">Uncharacterized protein</fullName>
    </submittedName>
</protein>
<name>A0A4Y2HP33_ARAVE</name>
<organism evidence="1 2">
    <name type="scientific">Araneus ventricosus</name>
    <name type="common">Orbweaver spider</name>
    <name type="synonym">Epeira ventricosa</name>
    <dbReference type="NCBI Taxonomy" id="182803"/>
    <lineage>
        <taxon>Eukaryota</taxon>
        <taxon>Metazoa</taxon>
        <taxon>Ecdysozoa</taxon>
        <taxon>Arthropoda</taxon>
        <taxon>Chelicerata</taxon>
        <taxon>Arachnida</taxon>
        <taxon>Araneae</taxon>
        <taxon>Araneomorphae</taxon>
        <taxon>Entelegynae</taxon>
        <taxon>Araneoidea</taxon>
        <taxon>Araneidae</taxon>
        <taxon>Araneus</taxon>
    </lineage>
</organism>
<evidence type="ECO:0000313" key="2">
    <source>
        <dbReference type="Proteomes" id="UP000499080"/>
    </source>
</evidence>
<accession>A0A4Y2HP33</accession>
<comment type="caution">
    <text evidence="1">The sequence shown here is derived from an EMBL/GenBank/DDBJ whole genome shotgun (WGS) entry which is preliminary data.</text>
</comment>
<dbReference type="Proteomes" id="UP000499080">
    <property type="component" value="Unassembled WGS sequence"/>
</dbReference>
<dbReference type="AlphaFoldDB" id="A0A4Y2HP33"/>
<reference evidence="1 2" key="1">
    <citation type="journal article" date="2019" name="Sci. Rep.">
        <title>Orb-weaving spider Araneus ventricosus genome elucidates the spidroin gene catalogue.</title>
        <authorList>
            <person name="Kono N."/>
            <person name="Nakamura H."/>
            <person name="Ohtoshi R."/>
            <person name="Moran D.A.P."/>
            <person name="Shinohara A."/>
            <person name="Yoshida Y."/>
            <person name="Fujiwara M."/>
            <person name="Mori M."/>
            <person name="Tomita M."/>
            <person name="Arakawa K."/>
        </authorList>
    </citation>
    <scope>NUCLEOTIDE SEQUENCE [LARGE SCALE GENOMIC DNA]</scope>
</reference>
<evidence type="ECO:0000313" key="1">
    <source>
        <dbReference type="EMBL" id="GBM67136.1"/>
    </source>
</evidence>
<gene>
    <name evidence="1" type="ORF">AVEN_194999_1</name>
</gene>
<sequence>MGVRLAPDFLFELCGGERPVSCGIKGVGELRAVPGGTAQSLYFNGSARMRLPFTHYFATGALSAMCQRLAPSVFFTSCSCYTIRMFGGDHEQSPTTRLNDSRYRIFSGRVP</sequence>
<dbReference type="EMBL" id="BGPR01002063">
    <property type="protein sequence ID" value="GBM67136.1"/>
    <property type="molecule type" value="Genomic_DNA"/>
</dbReference>
<keyword evidence="2" id="KW-1185">Reference proteome</keyword>